<protein>
    <submittedName>
        <fullName evidence="3">Thiosulfate sulfurtransferase, rhodanese</fullName>
        <ecNumber evidence="3">2.8.1.1</ecNumber>
    </submittedName>
</protein>
<name>A0A3B0WGZ3_9ZZZZ</name>
<dbReference type="InterPro" id="IPR051126">
    <property type="entry name" value="Thiosulfate_sulfurtransferase"/>
</dbReference>
<keyword evidence="3" id="KW-0808">Transferase</keyword>
<evidence type="ECO:0000313" key="3">
    <source>
        <dbReference type="EMBL" id="VAW50572.1"/>
    </source>
</evidence>
<dbReference type="SMART" id="SM00450">
    <property type="entry name" value="RHOD"/>
    <property type="match status" value="2"/>
</dbReference>
<dbReference type="PANTHER" id="PTHR43855">
    <property type="entry name" value="THIOSULFATE SULFURTRANSFERASE"/>
    <property type="match status" value="1"/>
</dbReference>
<evidence type="ECO:0000259" key="2">
    <source>
        <dbReference type="PROSITE" id="PS50206"/>
    </source>
</evidence>
<sequence>MSQTSYIIEPKQLEALLGNENIVIVDLCKAKQYAQAHIPDAHFVNYADIVKIDKPVMGLLPDNEAFSALLSNLGITKKSLIVAYDDEGGGCAARFVWTLQVFGHETAVLLNGGLHSWANEGHPLSNTTPDKPEPSDYQLKKTHHHTATRAFVQTHLNDDTTVLLDARTLAEYNGEKKFANKAGRIPGAIHYEWTESMDKNNNLRLLPEETIQNRLDELGITKDKEVICYCQSHHRSAYSWLILKSLGYENVLGYPGSWSDWGNHPDSPVEI</sequence>
<organism evidence="3">
    <name type="scientific">hydrothermal vent metagenome</name>
    <dbReference type="NCBI Taxonomy" id="652676"/>
    <lineage>
        <taxon>unclassified sequences</taxon>
        <taxon>metagenomes</taxon>
        <taxon>ecological metagenomes</taxon>
    </lineage>
</organism>
<dbReference type="EC" id="2.8.1.1" evidence="3"/>
<dbReference type="Gene3D" id="3.40.250.10">
    <property type="entry name" value="Rhodanese-like domain"/>
    <property type="match status" value="2"/>
</dbReference>
<feature type="domain" description="Rhodanese" evidence="2">
    <location>
        <begin position="18"/>
        <end position="126"/>
    </location>
</feature>
<dbReference type="PROSITE" id="PS50206">
    <property type="entry name" value="RHODANESE_3"/>
    <property type="match status" value="2"/>
</dbReference>
<feature type="domain" description="Rhodanese" evidence="2">
    <location>
        <begin position="157"/>
        <end position="270"/>
    </location>
</feature>
<evidence type="ECO:0000256" key="1">
    <source>
        <dbReference type="ARBA" id="ARBA00022737"/>
    </source>
</evidence>
<keyword evidence="1" id="KW-0677">Repeat</keyword>
<dbReference type="InterPro" id="IPR036873">
    <property type="entry name" value="Rhodanese-like_dom_sf"/>
</dbReference>
<gene>
    <name evidence="3" type="ORF">MNBD_GAMMA05-188</name>
</gene>
<dbReference type="SUPFAM" id="SSF52821">
    <property type="entry name" value="Rhodanese/Cell cycle control phosphatase"/>
    <property type="match status" value="2"/>
</dbReference>
<accession>A0A3B0WGZ3</accession>
<dbReference type="InterPro" id="IPR001763">
    <property type="entry name" value="Rhodanese-like_dom"/>
</dbReference>
<reference evidence="3" key="1">
    <citation type="submission" date="2018-06" db="EMBL/GenBank/DDBJ databases">
        <authorList>
            <person name="Zhirakovskaya E."/>
        </authorList>
    </citation>
    <scope>NUCLEOTIDE SEQUENCE</scope>
</reference>
<dbReference type="Pfam" id="PF00581">
    <property type="entry name" value="Rhodanese"/>
    <property type="match status" value="2"/>
</dbReference>
<proteinExistence type="predicted"/>
<dbReference type="CDD" id="cd01449">
    <property type="entry name" value="TST_Repeat_2"/>
    <property type="match status" value="1"/>
</dbReference>
<dbReference type="EMBL" id="UOFE01000005">
    <property type="protein sequence ID" value="VAW50572.1"/>
    <property type="molecule type" value="Genomic_DNA"/>
</dbReference>
<dbReference type="PANTHER" id="PTHR43855:SF1">
    <property type="entry name" value="THIOSULFATE SULFURTRANSFERASE"/>
    <property type="match status" value="1"/>
</dbReference>
<dbReference type="GO" id="GO:0004792">
    <property type="term" value="F:thiosulfate-cyanide sulfurtransferase activity"/>
    <property type="evidence" value="ECO:0007669"/>
    <property type="project" value="UniProtKB-EC"/>
</dbReference>
<dbReference type="CDD" id="cd01448">
    <property type="entry name" value="TST_Repeat_1"/>
    <property type="match status" value="1"/>
</dbReference>
<dbReference type="AlphaFoldDB" id="A0A3B0WGZ3"/>